<protein>
    <submittedName>
        <fullName evidence="1">DUF3906 family protein</fullName>
    </submittedName>
</protein>
<name>A0AB39BUU3_9BACI</name>
<dbReference type="InterPro" id="IPR024998">
    <property type="entry name" value="DUF3906"/>
</dbReference>
<reference evidence="1" key="1">
    <citation type="submission" date="2024-07" db="EMBL/GenBank/DDBJ databases">
        <title>Identification and characteristics of an arsenic-resistant bacterial isolate, which belongs to a novel species.</title>
        <authorList>
            <person name="Juszczyk A."/>
            <person name="Kowalczyk A."/>
            <person name="Was K."/>
            <person name="Kosowicz W."/>
            <person name="Budzyn A."/>
            <person name="Latowski D."/>
        </authorList>
    </citation>
    <scope>NUCLEOTIDE SEQUENCE</scope>
    <source>
        <strain evidence="1">As8PL</strain>
    </source>
</reference>
<dbReference type="AlphaFoldDB" id="A0AB39BUU3"/>
<sequence>MLLYHLKVETTETTVQVVVIAQSEEEAFRVAEIEVEKHYLKLPEINEVTLLERKAIHKATGFVISK</sequence>
<dbReference type="EMBL" id="CP162551">
    <property type="protein sequence ID" value="XDI37317.1"/>
    <property type="molecule type" value="Genomic_DNA"/>
</dbReference>
<gene>
    <name evidence="1" type="ORF">AB3N04_03090</name>
</gene>
<dbReference type="Pfam" id="PF13046">
    <property type="entry name" value="DUF3906"/>
    <property type="match status" value="1"/>
</dbReference>
<evidence type="ECO:0000313" key="1">
    <source>
        <dbReference type="EMBL" id="XDI37317.1"/>
    </source>
</evidence>
<proteinExistence type="predicted"/>
<dbReference type="RefSeq" id="WP_368504675.1">
    <property type="nucleotide sequence ID" value="NZ_CP162551.1"/>
</dbReference>
<organism evidence="1">
    <name type="scientific">Alkalihalophilus sp. As8PL</name>
    <dbReference type="NCBI Taxonomy" id="3237103"/>
    <lineage>
        <taxon>Bacteria</taxon>
        <taxon>Bacillati</taxon>
        <taxon>Bacillota</taxon>
        <taxon>Bacilli</taxon>
        <taxon>Bacillales</taxon>
        <taxon>Bacillaceae</taxon>
        <taxon>Alkalihalophilus</taxon>
    </lineage>
</organism>
<accession>A0AB39BUU3</accession>